<keyword evidence="4" id="KW-1185">Reference proteome</keyword>
<dbReference type="GO" id="GO:0007165">
    <property type="term" value="P:signal transduction"/>
    <property type="evidence" value="ECO:0007669"/>
    <property type="project" value="InterPro"/>
</dbReference>
<evidence type="ECO:0000259" key="2">
    <source>
        <dbReference type="PROSITE" id="PS50017"/>
    </source>
</evidence>
<dbReference type="InterPro" id="IPR000488">
    <property type="entry name" value="Death_dom"/>
</dbReference>
<protein>
    <recommendedName>
        <fullName evidence="2">Death domain-containing protein</fullName>
    </recommendedName>
</protein>
<name>A0A1X7UCB6_AMPQE</name>
<sequence>MASSDFQLDESIDAASTPSDQDTCFVIGDQDYTYQDKTQFDDAFDDIAIALKVEPFDKKISLDVFWNIILNEKVPVVTSLVAVMGLPSCGKTTVLESVLKHRIKLKPEAKLGFDQYLKRKKNKESLSIYELCALGSSQHDKYAWSFATNRYGAIFSILYNIIRRNPCVADIKFEMGSRSQDSGGMDKHVRWLMGRAQYVLEKIKDEPGKLALLQDGISFINVIDVGVNKALYDFLSIMLLSCHQHIRLAFFSLDRDAPNLGKTPDLPSDLYGKRKDDVLVMQQRSRLTYLLHFATVGYTQQQRNEEEEALNATVMVATRKESATNSGISKAKEEIMKQAKSQDVDQFLQHWLQVDMDDVQSIAKEFGDEIEALIKSKYKQGTIHIPLRWIVFRSLVISLDSKGSKVMILRKSFILDMAKKLKMTETEVDEFLKTFTDFGSVLHMPQYDSIKDIVIVNIWEFTQYLNKLFYPQEGEPYAANLLKYGIISESSVKEIFYKHPESAQDFMLVLTTIAMASKIESGQSILIDNQQQPDEAHYYLPLARTREVYKPSEEENDYAFIEIESVNFPANVQACISNSILENNEDAVLIATEHSNVSQFLFQSKNSPPVKIEMIYKGSKTRLRIMNNSNDILTSPAAVEACKKVITGSCQCLQKKFNIIRDLKYSFAVPCASPEGGCHFLYYDCEPQLCDACSAENNFRLCWSKAAKQCELLSEGSEARMNESIDSRDIISIMKAEIHDFDAFKKALNIDESKLSKLSSPEDEESRKKMVMLMLLLWERQTDKPTTRHALITKLRENGLDDIAKKLKNLNTTILY</sequence>
<reference evidence="3" key="2">
    <citation type="submission" date="2017-05" db="UniProtKB">
        <authorList>
            <consortium name="EnsemblMetazoa"/>
        </authorList>
    </citation>
    <scope>IDENTIFICATION</scope>
</reference>
<organism evidence="3">
    <name type="scientific">Amphimedon queenslandica</name>
    <name type="common">Sponge</name>
    <dbReference type="NCBI Taxonomy" id="400682"/>
    <lineage>
        <taxon>Eukaryota</taxon>
        <taxon>Metazoa</taxon>
        <taxon>Porifera</taxon>
        <taxon>Demospongiae</taxon>
        <taxon>Heteroscleromorpha</taxon>
        <taxon>Haplosclerida</taxon>
        <taxon>Niphatidae</taxon>
        <taxon>Amphimedon</taxon>
    </lineage>
</organism>
<feature type="domain" description="Death" evidence="2">
    <location>
        <begin position="740"/>
        <end position="811"/>
    </location>
</feature>
<reference evidence="4" key="1">
    <citation type="journal article" date="2010" name="Nature">
        <title>The Amphimedon queenslandica genome and the evolution of animal complexity.</title>
        <authorList>
            <person name="Srivastava M."/>
            <person name="Simakov O."/>
            <person name="Chapman J."/>
            <person name="Fahey B."/>
            <person name="Gauthier M.E."/>
            <person name="Mitros T."/>
            <person name="Richards G.S."/>
            <person name="Conaco C."/>
            <person name="Dacre M."/>
            <person name="Hellsten U."/>
            <person name="Larroux C."/>
            <person name="Putnam N.H."/>
            <person name="Stanke M."/>
            <person name="Adamska M."/>
            <person name="Darling A."/>
            <person name="Degnan S.M."/>
            <person name="Oakley T.H."/>
            <person name="Plachetzki D.C."/>
            <person name="Zhai Y."/>
            <person name="Adamski M."/>
            <person name="Calcino A."/>
            <person name="Cummins S.F."/>
            <person name="Goodstein D.M."/>
            <person name="Harris C."/>
            <person name="Jackson D.J."/>
            <person name="Leys S.P."/>
            <person name="Shu S."/>
            <person name="Woodcroft B.J."/>
            <person name="Vervoort M."/>
            <person name="Kosik K.S."/>
            <person name="Manning G."/>
            <person name="Degnan B.M."/>
            <person name="Rokhsar D.S."/>
        </authorList>
    </citation>
    <scope>NUCLEOTIDE SEQUENCE [LARGE SCALE GENOMIC DNA]</scope>
</reference>
<dbReference type="PROSITE" id="PS50017">
    <property type="entry name" value="DEATH_DOMAIN"/>
    <property type="match status" value="1"/>
</dbReference>
<dbReference type="CDD" id="cd01670">
    <property type="entry name" value="Death"/>
    <property type="match status" value="1"/>
</dbReference>
<gene>
    <name evidence="3" type="primary">109584041</name>
</gene>
<dbReference type="Gene3D" id="1.10.533.10">
    <property type="entry name" value="Death Domain, Fas"/>
    <property type="match status" value="1"/>
</dbReference>
<dbReference type="SUPFAM" id="SSF47986">
    <property type="entry name" value="DEATH domain"/>
    <property type="match status" value="1"/>
</dbReference>
<feature type="region of interest" description="Disordered" evidence="1">
    <location>
        <begin position="1"/>
        <end position="20"/>
    </location>
</feature>
<evidence type="ECO:0000313" key="3">
    <source>
        <dbReference type="EnsemblMetazoa" id="Aqu2.1.25102_001"/>
    </source>
</evidence>
<dbReference type="InParanoid" id="A0A1X7UCB6"/>
<evidence type="ECO:0000313" key="4">
    <source>
        <dbReference type="Proteomes" id="UP000007879"/>
    </source>
</evidence>
<dbReference type="AlphaFoldDB" id="A0A1X7UCB6"/>
<dbReference type="Proteomes" id="UP000007879">
    <property type="component" value="Unassembled WGS sequence"/>
</dbReference>
<evidence type="ECO:0000256" key="1">
    <source>
        <dbReference type="SAM" id="MobiDB-lite"/>
    </source>
</evidence>
<dbReference type="EnsemblMetazoa" id="Aqu2.1.25102_001">
    <property type="protein sequence ID" value="Aqu2.1.25102_001"/>
    <property type="gene ID" value="Aqu2.1.25102"/>
</dbReference>
<dbReference type="KEGG" id="aqu:109584041"/>
<dbReference type="InterPro" id="IPR011029">
    <property type="entry name" value="DEATH-like_dom_sf"/>
</dbReference>
<dbReference type="OrthoDB" id="10065654at2759"/>
<proteinExistence type="predicted"/>
<dbReference type="EnsemblMetazoa" id="XM_019999602.1">
    <property type="protein sequence ID" value="XP_019855161.1"/>
    <property type="gene ID" value="LOC109584041"/>
</dbReference>
<accession>A0A1X7UCB6</accession>